<evidence type="ECO:0008006" key="3">
    <source>
        <dbReference type="Google" id="ProtNLM"/>
    </source>
</evidence>
<name>A0A0F9KNY0_9ZZZZ</name>
<reference evidence="2" key="1">
    <citation type="journal article" date="2015" name="Nature">
        <title>Complex archaea that bridge the gap between prokaryotes and eukaryotes.</title>
        <authorList>
            <person name="Spang A."/>
            <person name="Saw J.H."/>
            <person name="Jorgensen S.L."/>
            <person name="Zaremba-Niedzwiedzka K."/>
            <person name="Martijn J."/>
            <person name="Lind A.E."/>
            <person name="van Eijk R."/>
            <person name="Schleper C."/>
            <person name="Guy L."/>
            <person name="Ettema T.J."/>
        </authorList>
    </citation>
    <scope>NUCLEOTIDE SEQUENCE</scope>
</reference>
<keyword evidence="1" id="KW-0472">Membrane</keyword>
<evidence type="ECO:0000313" key="2">
    <source>
        <dbReference type="EMBL" id="KKM76501.1"/>
    </source>
</evidence>
<accession>A0A0F9KNY0</accession>
<dbReference type="InterPro" id="IPR051199">
    <property type="entry name" value="LPS_LOS_Heptosyltrfase"/>
</dbReference>
<dbReference type="PANTHER" id="PTHR30160">
    <property type="entry name" value="TETRAACYLDISACCHARIDE 4'-KINASE-RELATED"/>
    <property type="match status" value="1"/>
</dbReference>
<keyword evidence="1" id="KW-1133">Transmembrane helix</keyword>
<evidence type="ECO:0000256" key="1">
    <source>
        <dbReference type="SAM" id="Phobius"/>
    </source>
</evidence>
<sequence>MDKYLRLRDKVLRRARGKTVLLSRYGAFGDLIMLTPVLRELKREGYYVVLNAQGSSRNVLTCNPNIDDQIIQVRDEIHPDKLDEYWSELSKGFDRFINLNGSIEGDLLKTEGTLEFSLLKEKRHELCNKNYIDHTMKLAGFDIIGAQPKLFFSKAEHKWARSILKRINHKYLILWSLSGSSYHKAWPYTEYVATEFLDAHPDTHVITVGDLACKLLEWEHPRTYSWSANITIRKAMILTQYANLVIGTETGLLNAASCFDTPKIVMLSHSTEENLTKHWRNVEAVNGNTHCYPCHQLHYSKKSCPLNSATQTPLCMTMIRPEQVLLRMEKFYKESRRKVA</sequence>
<dbReference type="GO" id="GO:0009244">
    <property type="term" value="P:lipopolysaccharide core region biosynthetic process"/>
    <property type="evidence" value="ECO:0007669"/>
    <property type="project" value="TreeGrafter"/>
</dbReference>
<dbReference type="GO" id="GO:0005829">
    <property type="term" value="C:cytosol"/>
    <property type="evidence" value="ECO:0007669"/>
    <property type="project" value="TreeGrafter"/>
</dbReference>
<feature type="transmembrane region" description="Helical" evidence="1">
    <location>
        <begin position="21"/>
        <end position="38"/>
    </location>
</feature>
<gene>
    <name evidence="2" type="ORF">LCGC14_1379460</name>
</gene>
<protein>
    <recommendedName>
        <fullName evidence="3">Glycosyltransferase family 9 (Heptosyltransferase)</fullName>
    </recommendedName>
</protein>
<dbReference type="SUPFAM" id="SSF53756">
    <property type="entry name" value="UDP-Glycosyltransferase/glycogen phosphorylase"/>
    <property type="match status" value="1"/>
</dbReference>
<dbReference type="GO" id="GO:0008713">
    <property type="term" value="F:ADP-heptose-lipopolysaccharide heptosyltransferase activity"/>
    <property type="evidence" value="ECO:0007669"/>
    <property type="project" value="TreeGrafter"/>
</dbReference>
<organism evidence="2">
    <name type="scientific">marine sediment metagenome</name>
    <dbReference type="NCBI Taxonomy" id="412755"/>
    <lineage>
        <taxon>unclassified sequences</taxon>
        <taxon>metagenomes</taxon>
        <taxon>ecological metagenomes</taxon>
    </lineage>
</organism>
<dbReference type="AlphaFoldDB" id="A0A0F9KNY0"/>
<dbReference type="Gene3D" id="3.40.50.2000">
    <property type="entry name" value="Glycogen Phosphorylase B"/>
    <property type="match status" value="2"/>
</dbReference>
<comment type="caution">
    <text evidence="2">The sequence shown here is derived from an EMBL/GenBank/DDBJ whole genome shotgun (WGS) entry which is preliminary data.</text>
</comment>
<keyword evidence="1" id="KW-0812">Transmembrane</keyword>
<dbReference type="EMBL" id="LAZR01008799">
    <property type="protein sequence ID" value="KKM76501.1"/>
    <property type="molecule type" value="Genomic_DNA"/>
</dbReference>
<proteinExistence type="predicted"/>